<dbReference type="SUPFAM" id="SSF53335">
    <property type="entry name" value="S-adenosyl-L-methionine-dependent methyltransferases"/>
    <property type="match status" value="1"/>
</dbReference>
<feature type="domain" description="Methyltransferase type 11" evidence="1">
    <location>
        <begin position="23"/>
        <end position="97"/>
    </location>
</feature>
<dbReference type="Proteomes" id="UP000294498">
    <property type="component" value="Unassembled WGS sequence"/>
</dbReference>
<sequence>MTLQNAITLLGPLDNTRPQKWADLGCGTGLFTRALATLLHPESTIYAIDKTRQDLPKGILFLQKNFEKDPLGLPPLDGILMANSMHYVKDKGTLIRRLQPPRFIIVEYDTQKSNPWVPYPIGKEQLKGFFKDMGYDQFNLLGDRPSAFGRARMYAATAWKT</sequence>
<dbReference type="GO" id="GO:0008757">
    <property type="term" value="F:S-adenosylmethionine-dependent methyltransferase activity"/>
    <property type="evidence" value="ECO:0007669"/>
    <property type="project" value="InterPro"/>
</dbReference>
<name>A0A4R8DJX1_9BACT</name>
<dbReference type="EMBL" id="SODV01000002">
    <property type="protein sequence ID" value="TDW97624.1"/>
    <property type="molecule type" value="Genomic_DNA"/>
</dbReference>
<evidence type="ECO:0000313" key="2">
    <source>
        <dbReference type="EMBL" id="TDW97624.1"/>
    </source>
</evidence>
<organism evidence="2 3">
    <name type="scientific">Dinghuibacter silviterrae</name>
    <dbReference type="NCBI Taxonomy" id="1539049"/>
    <lineage>
        <taxon>Bacteria</taxon>
        <taxon>Pseudomonadati</taxon>
        <taxon>Bacteroidota</taxon>
        <taxon>Chitinophagia</taxon>
        <taxon>Chitinophagales</taxon>
        <taxon>Chitinophagaceae</taxon>
        <taxon>Dinghuibacter</taxon>
    </lineage>
</organism>
<dbReference type="Pfam" id="PF08241">
    <property type="entry name" value="Methyltransf_11"/>
    <property type="match status" value="1"/>
</dbReference>
<evidence type="ECO:0000313" key="3">
    <source>
        <dbReference type="Proteomes" id="UP000294498"/>
    </source>
</evidence>
<protein>
    <recommendedName>
        <fullName evidence="1">Methyltransferase type 11 domain-containing protein</fullName>
    </recommendedName>
</protein>
<reference evidence="2 3" key="1">
    <citation type="submission" date="2019-03" db="EMBL/GenBank/DDBJ databases">
        <title>Genomic Encyclopedia of Type Strains, Phase IV (KMG-IV): sequencing the most valuable type-strain genomes for metagenomic binning, comparative biology and taxonomic classification.</title>
        <authorList>
            <person name="Goeker M."/>
        </authorList>
    </citation>
    <scope>NUCLEOTIDE SEQUENCE [LARGE SCALE GENOMIC DNA]</scope>
    <source>
        <strain evidence="2 3">DSM 100059</strain>
    </source>
</reference>
<dbReference type="CDD" id="cd02440">
    <property type="entry name" value="AdoMet_MTases"/>
    <property type="match status" value="1"/>
</dbReference>
<dbReference type="Gene3D" id="3.40.50.150">
    <property type="entry name" value="Vaccinia Virus protein VP39"/>
    <property type="match status" value="1"/>
</dbReference>
<comment type="caution">
    <text evidence="2">The sequence shown here is derived from an EMBL/GenBank/DDBJ whole genome shotgun (WGS) entry which is preliminary data.</text>
</comment>
<gene>
    <name evidence="2" type="ORF">EDB95_5475</name>
</gene>
<keyword evidence="3" id="KW-1185">Reference proteome</keyword>
<dbReference type="OrthoDB" id="9784101at2"/>
<dbReference type="InterPro" id="IPR013216">
    <property type="entry name" value="Methyltransf_11"/>
</dbReference>
<dbReference type="AlphaFoldDB" id="A0A4R8DJX1"/>
<evidence type="ECO:0000259" key="1">
    <source>
        <dbReference type="Pfam" id="PF08241"/>
    </source>
</evidence>
<dbReference type="RefSeq" id="WP_134000186.1">
    <property type="nucleotide sequence ID" value="NZ_SODV01000002.1"/>
</dbReference>
<proteinExistence type="predicted"/>
<accession>A0A4R8DJX1</accession>
<dbReference type="InterPro" id="IPR029063">
    <property type="entry name" value="SAM-dependent_MTases_sf"/>
</dbReference>